<dbReference type="RefSeq" id="WP_193866044.1">
    <property type="nucleotide sequence ID" value="NZ_JADEYR010000008.1"/>
</dbReference>
<feature type="transmembrane region" description="Helical" evidence="2">
    <location>
        <begin position="79"/>
        <end position="106"/>
    </location>
</feature>
<reference evidence="3 4" key="1">
    <citation type="submission" date="2020-10" db="EMBL/GenBank/DDBJ databases">
        <title>Draft genome and description of Brachybacterium epidermidis sp nov.</title>
        <authorList>
            <person name="Boxberger M."/>
            <person name="La Scola B."/>
        </authorList>
    </citation>
    <scope>NUCLEOTIDE SEQUENCE [LARGE SCALE GENOMIC DNA]</scope>
    <source>
        <strain evidence="3 4">Marseille-Q2903</strain>
    </source>
</reference>
<keyword evidence="2" id="KW-0812">Transmembrane</keyword>
<keyword evidence="2" id="KW-1133">Transmembrane helix</keyword>
<dbReference type="EMBL" id="JADEYR010000008">
    <property type="protein sequence ID" value="MBE9404300.1"/>
    <property type="molecule type" value="Genomic_DNA"/>
</dbReference>
<name>A0ABR9W1I1_9MICO</name>
<proteinExistence type="predicted"/>
<feature type="region of interest" description="Disordered" evidence="1">
    <location>
        <begin position="1"/>
        <end position="51"/>
    </location>
</feature>
<organism evidence="3 4">
    <name type="scientific">Brachybacterium epidermidis</name>
    <dbReference type="NCBI Taxonomy" id="2781983"/>
    <lineage>
        <taxon>Bacteria</taxon>
        <taxon>Bacillati</taxon>
        <taxon>Actinomycetota</taxon>
        <taxon>Actinomycetes</taxon>
        <taxon>Micrococcales</taxon>
        <taxon>Dermabacteraceae</taxon>
        <taxon>Brachybacterium</taxon>
    </lineage>
</organism>
<evidence type="ECO:0000256" key="1">
    <source>
        <dbReference type="SAM" id="MobiDB-lite"/>
    </source>
</evidence>
<accession>A0ABR9W1I1</accession>
<evidence type="ECO:0000313" key="3">
    <source>
        <dbReference type="EMBL" id="MBE9404300.1"/>
    </source>
</evidence>
<evidence type="ECO:0000313" key="4">
    <source>
        <dbReference type="Proteomes" id="UP000644727"/>
    </source>
</evidence>
<keyword evidence="4" id="KW-1185">Reference proteome</keyword>
<sequence>MHHDTAQRGVTPERDLTPERDDRPGRDVTAQRDASVGRDAGGHPMSRTDHGGGPAHVPVWVIRFNEAFERVYLVLRVNAAWLVLTLLGLVVLGVAPASCAAADAYISGREGDRVPVWRTMWASYRSQIVRANTRMLPLLVVQGGALMMLWIVMGGGAARQAMTVVLACLAVISLFWATVSASALAAVPRVRRQDLLVSWRISLLIPGALPLRSVGLGLLLLVWVLLCWALWPVGLLLGAGTAVDIAVSLLGRRGERLLDELDRASAAAGG</sequence>
<comment type="caution">
    <text evidence="3">The sequence shown here is derived from an EMBL/GenBank/DDBJ whole genome shotgun (WGS) entry which is preliminary data.</text>
</comment>
<evidence type="ECO:0000256" key="2">
    <source>
        <dbReference type="SAM" id="Phobius"/>
    </source>
</evidence>
<protein>
    <submittedName>
        <fullName evidence="3">DUF624 domain-containing protein</fullName>
    </submittedName>
</protein>
<dbReference type="Proteomes" id="UP000644727">
    <property type="component" value="Unassembled WGS sequence"/>
</dbReference>
<feature type="transmembrane region" description="Helical" evidence="2">
    <location>
        <begin position="164"/>
        <end position="187"/>
    </location>
</feature>
<dbReference type="InterPro" id="IPR006938">
    <property type="entry name" value="DUF624"/>
</dbReference>
<gene>
    <name evidence="3" type="ORF">IOE58_08920</name>
</gene>
<keyword evidence="2" id="KW-0472">Membrane</keyword>
<dbReference type="Pfam" id="PF04854">
    <property type="entry name" value="DUF624"/>
    <property type="match status" value="1"/>
</dbReference>
<feature type="compositionally biased region" description="Basic and acidic residues" evidence="1">
    <location>
        <begin position="1"/>
        <end position="30"/>
    </location>
</feature>
<feature type="transmembrane region" description="Helical" evidence="2">
    <location>
        <begin position="135"/>
        <end position="158"/>
    </location>
</feature>